<evidence type="ECO:0000313" key="8">
    <source>
        <dbReference type="Proteomes" id="UP001231518"/>
    </source>
</evidence>
<dbReference type="InterPro" id="IPR029214">
    <property type="entry name" value="CFAP144"/>
</dbReference>
<comment type="caution">
    <text evidence="7">The sequence shown here is derived from an EMBL/GenBank/DDBJ whole genome shotgun (WGS) entry which is preliminary data.</text>
</comment>
<evidence type="ECO:0000256" key="5">
    <source>
        <dbReference type="ARBA" id="ARBA00023273"/>
    </source>
</evidence>
<protein>
    <submittedName>
        <fullName evidence="7">Uncharacterized protein</fullName>
    </submittedName>
</protein>
<sequence>MEDDFIETLLYNEVEPVVYFLSFYLRKHKTIRMAEGKCTFGTRAPIDIHMLNEIIYREVKHFRNYKIYRPNFGAIPVTAKFYASHDQLKAETREETKMVDDYRENVAQTRAKGPLSKYTSPVTENQAYGWYTAPLVPTNRSDKRFFRPIVESKPTKIEIVIFMSNTRRKDGSAPAKYWLSSAHKKHQSFAYGSVLVHAKLD</sequence>
<dbReference type="Pfam" id="PF14886">
    <property type="entry name" value="FAM183"/>
    <property type="match status" value="1"/>
</dbReference>
<dbReference type="GO" id="GO:0097546">
    <property type="term" value="C:ciliary base"/>
    <property type="evidence" value="ECO:0007669"/>
    <property type="project" value="TreeGrafter"/>
</dbReference>
<evidence type="ECO:0000256" key="2">
    <source>
        <dbReference type="ARBA" id="ARBA00004245"/>
    </source>
</evidence>
<proteinExistence type="inferred from homology"/>
<reference evidence="7" key="1">
    <citation type="submission" date="2023-03" db="EMBL/GenBank/DDBJ databases">
        <title>Chromosome-level genomes of two armyworms, Mythimna separata and Mythimna loreyi, provide insights into the biosynthesis and reception of sex pheromones.</title>
        <authorList>
            <person name="Zhao H."/>
        </authorList>
    </citation>
    <scope>NUCLEOTIDE SEQUENCE</scope>
    <source>
        <strain evidence="7">BeijingLab</strain>
        <tissue evidence="7">Pupa</tissue>
    </source>
</reference>
<keyword evidence="4" id="KW-0206">Cytoskeleton</keyword>
<keyword evidence="8" id="KW-1185">Reference proteome</keyword>
<evidence type="ECO:0000313" key="7">
    <source>
        <dbReference type="EMBL" id="KAJ8710118.1"/>
    </source>
</evidence>
<evidence type="ECO:0000256" key="1">
    <source>
        <dbReference type="ARBA" id="ARBA00004138"/>
    </source>
</evidence>
<dbReference type="AlphaFoldDB" id="A0AAD8DMC4"/>
<name>A0AAD8DMC4_MYTSE</name>
<dbReference type="PANTHER" id="PTHR33865">
    <property type="entry name" value="PROTEIN FAM183B"/>
    <property type="match status" value="1"/>
</dbReference>
<evidence type="ECO:0000256" key="4">
    <source>
        <dbReference type="ARBA" id="ARBA00023212"/>
    </source>
</evidence>
<organism evidence="7 8">
    <name type="scientific">Mythimna separata</name>
    <name type="common">Oriental armyworm</name>
    <name type="synonym">Pseudaletia separata</name>
    <dbReference type="NCBI Taxonomy" id="271217"/>
    <lineage>
        <taxon>Eukaryota</taxon>
        <taxon>Metazoa</taxon>
        <taxon>Ecdysozoa</taxon>
        <taxon>Arthropoda</taxon>
        <taxon>Hexapoda</taxon>
        <taxon>Insecta</taxon>
        <taxon>Pterygota</taxon>
        <taxon>Neoptera</taxon>
        <taxon>Endopterygota</taxon>
        <taxon>Lepidoptera</taxon>
        <taxon>Glossata</taxon>
        <taxon>Ditrysia</taxon>
        <taxon>Noctuoidea</taxon>
        <taxon>Noctuidae</taxon>
        <taxon>Noctuinae</taxon>
        <taxon>Hadenini</taxon>
        <taxon>Mythimna</taxon>
    </lineage>
</organism>
<keyword evidence="5" id="KW-0966">Cell projection</keyword>
<dbReference type="GO" id="GO:0005856">
    <property type="term" value="C:cytoskeleton"/>
    <property type="evidence" value="ECO:0007669"/>
    <property type="project" value="UniProtKB-SubCell"/>
</dbReference>
<gene>
    <name evidence="7" type="ORF">PYW07_009484</name>
</gene>
<comment type="similarity">
    <text evidence="6">Belongs to the CFAP144 family.</text>
</comment>
<dbReference type="EMBL" id="JARGEI010000023">
    <property type="protein sequence ID" value="KAJ8710118.1"/>
    <property type="molecule type" value="Genomic_DNA"/>
</dbReference>
<evidence type="ECO:0000256" key="6">
    <source>
        <dbReference type="ARBA" id="ARBA00034777"/>
    </source>
</evidence>
<dbReference type="Proteomes" id="UP001231518">
    <property type="component" value="Chromosome 23"/>
</dbReference>
<dbReference type="PANTHER" id="PTHR33865:SF3">
    <property type="entry name" value="PROTEIN FAM183B"/>
    <property type="match status" value="1"/>
</dbReference>
<accession>A0AAD8DMC4</accession>
<comment type="subcellular location">
    <subcellularLocation>
        <location evidence="1">Cell projection</location>
        <location evidence="1">Cilium</location>
    </subcellularLocation>
    <subcellularLocation>
        <location evidence="2">Cytoplasm</location>
        <location evidence="2">Cytoskeleton</location>
    </subcellularLocation>
</comment>
<keyword evidence="3" id="KW-0963">Cytoplasm</keyword>
<evidence type="ECO:0000256" key="3">
    <source>
        <dbReference type="ARBA" id="ARBA00022490"/>
    </source>
</evidence>